<dbReference type="PANTHER" id="PTHR38462:SF1">
    <property type="entry name" value="YPRB RIBONUCLEASE H-LIKE DOMAIN-CONTAINING PROTEIN"/>
    <property type="match status" value="1"/>
</dbReference>
<dbReference type="InterPro" id="IPR012337">
    <property type="entry name" value="RNaseH-like_sf"/>
</dbReference>
<dbReference type="Pfam" id="PF13482">
    <property type="entry name" value="RNase_H_2"/>
    <property type="match status" value="1"/>
</dbReference>
<dbReference type="InterPro" id="IPR038720">
    <property type="entry name" value="YprB_RNase_H-like_dom"/>
</dbReference>
<proteinExistence type="predicted"/>
<accession>A0A2Z6AYP1</accession>
<evidence type="ECO:0000313" key="3">
    <source>
        <dbReference type="Proteomes" id="UP000269883"/>
    </source>
</evidence>
<dbReference type="Gene3D" id="3.30.420.10">
    <property type="entry name" value="Ribonuclease H-like superfamily/Ribonuclease H"/>
    <property type="match status" value="1"/>
</dbReference>
<keyword evidence="3" id="KW-1185">Reference proteome</keyword>
<feature type="domain" description="YprB ribonuclease H-like" evidence="1">
    <location>
        <begin position="103"/>
        <end position="252"/>
    </location>
</feature>
<evidence type="ECO:0000313" key="2">
    <source>
        <dbReference type="EMBL" id="BBD08285.1"/>
    </source>
</evidence>
<dbReference type="GO" id="GO:0003676">
    <property type="term" value="F:nucleic acid binding"/>
    <property type="evidence" value="ECO:0007669"/>
    <property type="project" value="InterPro"/>
</dbReference>
<protein>
    <recommendedName>
        <fullName evidence="1">YprB ribonuclease H-like domain-containing protein</fullName>
    </recommendedName>
</protein>
<dbReference type="EMBL" id="AP017378">
    <property type="protein sequence ID" value="BBD08285.1"/>
    <property type="molecule type" value="Genomic_DNA"/>
</dbReference>
<dbReference type="AlphaFoldDB" id="A0A2Z6AYP1"/>
<dbReference type="PANTHER" id="PTHR38462">
    <property type="entry name" value="EXONUCLEASE-LIKE PROTEIN"/>
    <property type="match status" value="1"/>
</dbReference>
<gene>
    <name evidence="2" type="ORF">DFE_1559</name>
</gene>
<evidence type="ECO:0000259" key="1">
    <source>
        <dbReference type="Pfam" id="PF13482"/>
    </source>
</evidence>
<dbReference type="KEGG" id="dfl:DFE_1559"/>
<dbReference type="Proteomes" id="UP000269883">
    <property type="component" value="Chromosome"/>
</dbReference>
<reference evidence="2 3" key="1">
    <citation type="journal article" date="2018" name="Sci. Adv.">
        <title>Multi-heme cytochromes provide a pathway for survival in energy-limited environments.</title>
        <authorList>
            <person name="Deng X."/>
            <person name="Dohmae N."/>
            <person name="Nealson K.H."/>
            <person name="Hashimoto K."/>
            <person name="Okamoto A."/>
        </authorList>
    </citation>
    <scope>NUCLEOTIDE SEQUENCE [LARGE SCALE GENOMIC DNA]</scope>
    <source>
        <strain evidence="2 3">IS5</strain>
    </source>
</reference>
<organism evidence="2 3">
    <name type="scientific">Desulfovibrio ferrophilus</name>
    <dbReference type="NCBI Taxonomy" id="241368"/>
    <lineage>
        <taxon>Bacteria</taxon>
        <taxon>Pseudomonadati</taxon>
        <taxon>Thermodesulfobacteriota</taxon>
        <taxon>Desulfovibrionia</taxon>
        <taxon>Desulfovibrionales</taxon>
        <taxon>Desulfovibrionaceae</taxon>
        <taxon>Desulfovibrio</taxon>
    </lineage>
</organism>
<dbReference type="SUPFAM" id="SSF53098">
    <property type="entry name" value="Ribonuclease H-like"/>
    <property type="match status" value="1"/>
</dbReference>
<sequence length="295" mass="33218">MPVLPLYAGSGSRKDAMLKHTFCHIPRIGATTEQRYWDKGLKHWDIAASSIGEAALGGKTAWVRQHLDESHERLETGDAHWFDSRLPSGESWRLFGEFRDRVAYVDIETTGLTYGEDHITTIALSGAGEVKTYVYGDNLDEFQDDIRAFDVISTYNGKCFDVPFIERSFGIRLDMGHIDLRYVLKKIGFSGGLKSIEKQMGIGRDDLEGVDGYFAVILWHEYQNTGNPAALETLLAYNAADVISLESLMVHAYNTLLDETPFADGNRQEERPALTVSHEPDRKLVDKLMVRHGLF</sequence>
<name>A0A2Z6AYP1_9BACT</name>
<dbReference type="InterPro" id="IPR036397">
    <property type="entry name" value="RNaseH_sf"/>
</dbReference>